<dbReference type="Proteomes" id="UP000824782">
    <property type="component" value="Unassembled WGS sequence"/>
</dbReference>
<gene>
    <name evidence="1" type="ORF">GDO81_021330</name>
</gene>
<organism evidence="1 2">
    <name type="scientific">Engystomops pustulosus</name>
    <name type="common">Tungara frog</name>
    <name type="synonym">Physalaemus pustulosus</name>
    <dbReference type="NCBI Taxonomy" id="76066"/>
    <lineage>
        <taxon>Eukaryota</taxon>
        <taxon>Metazoa</taxon>
        <taxon>Chordata</taxon>
        <taxon>Craniata</taxon>
        <taxon>Vertebrata</taxon>
        <taxon>Euteleostomi</taxon>
        <taxon>Amphibia</taxon>
        <taxon>Batrachia</taxon>
        <taxon>Anura</taxon>
        <taxon>Neobatrachia</taxon>
        <taxon>Hyloidea</taxon>
        <taxon>Leptodactylidae</taxon>
        <taxon>Leiuperinae</taxon>
        <taxon>Engystomops</taxon>
    </lineage>
</organism>
<accession>A0AAV6Z7N4</accession>
<keyword evidence="2" id="KW-1185">Reference proteome</keyword>
<evidence type="ECO:0000313" key="1">
    <source>
        <dbReference type="EMBL" id="KAG8545161.1"/>
    </source>
</evidence>
<dbReference type="EMBL" id="WNYA01001774">
    <property type="protein sequence ID" value="KAG8545161.1"/>
    <property type="molecule type" value="Genomic_DNA"/>
</dbReference>
<dbReference type="AlphaFoldDB" id="A0AAV6Z7N4"/>
<sequence>MYQLTRPPEAILWISHRYICIYLTLLQPMRNKQIKCYIFYSFDITTATDHKLCSRILDMLHVTSAGSDHMGFVCSLSPRRLIGTAEQVLNLPKCKTPLV</sequence>
<comment type="caution">
    <text evidence="1">The sequence shown here is derived from an EMBL/GenBank/DDBJ whole genome shotgun (WGS) entry which is preliminary data.</text>
</comment>
<evidence type="ECO:0000313" key="2">
    <source>
        <dbReference type="Proteomes" id="UP000824782"/>
    </source>
</evidence>
<name>A0AAV6Z7N4_ENGPU</name>
<proteinExistence type="predicted"/>
<reference evidence="1" key="1">
    <citation type="thesis" date="2020" institute="ProQuest LLC" country="789 East Eisenhower Parkway, Ann Arbor, MI, USA">
        <title>Comparative Genomics and Chromosome Evolution.</title>
        <authorList>
            <person name="Mudd A.B."/>
        </authorList>
    </citation>
    <scope>NUCLEOTIDE SEQUENCE</scope>
    <source>
        <strain evidence="1">237g6f4</strain>
        <tissue evidence="1">Blood</tissue>
    </source>
</reference>
<protein>
    <submittedName>
        <fullName evidence="1">Uncharacterized protein</fullName>
    </submittedName>
</protein>